<dbReference type="KEGG" id="soa:G3M56_000340"/>
<sequence>MRITIEIDETTLEHCQAITGESKKSPAVAKAVEEFVKRKLAAEFGSKIMESHFDYPETSEELSALDR</sequence>
<dbReference type="EMBL" id="CP066776">
    <property type="protein sequence ID" value="QQL45071.1"/>
    <property type="molecule type" value="Genomic_DNA"/>
</dbReference>
<dbReference type="Pfam" id="PF09957">
    <property type="entry name" value="VapB_antitoxin"/>
    <property type="match status" value="1"/>
</dbReference>
<protein>
    <submittedName>
        <fullName evidence="1">Type II toxin-antitoxin system VapB family antitoxin</fullName>
    </submittedName>
</protein>
<dbReference type="RefSeq" id="WP_164364850.1">
    <property type="nucleotide sequence ID" value="NZ_CP066776.1"/>
</dbReference>
<dbReference type="AlphaFoldDB" id="A0A6B3LBQ2"/>
<evidence type="ECO:0000313" key="2">
    <source>
        <dbReference type="Proteomes" id="UP000475117"/>
    </source>
</evidence>
<evidence type="ECO:0000313" key="1">
    <source>
        <dbReference type="EMBL" id="QQL45071.1"/>
    </source>
</evidence>
<accession>A0A6B3LBQ2</accession>
<name>A0A6B3LBQ2_9BACT</name>
<reference evidence="1 2" key="1">
    <citation type="submission" date="2020-12" db="EMBL/GenBank/DDBJ databases">
        <title>Sulforoseuscoccus oceanibium gen. nov., sp. nov., a representative of the phylum Verrucomicrobia with special cytoplasmic membrane, and proposal of Sulforoseuscoccusaceae fam. nov.</title>
        <authorList>
            <person name="Xi F."/>
        </authorList>
    </citation>
    <scope>NUCLEOTIDE SEQUENCE [LARGE SCALE GENOMIC DNA]</scope>
    <source>
        <strain evidence="1 2">T37</strain>
    </source>
</reference>
<dbReference type="InterPro" id="IPR019239">
    <property type="entry name" value="VapB_antitoxin"/>
</dbReference>
<gene>
    <name evidence="1" type="ORF">G3M56_000340</name>
</gene>
<dbReference type="Proteomes" id="UP000475117">
    <property type="component" value="Chromosome"/>
</dbReference>
<proteinExistence type="predicted"/>
<keyword evidence="2" id="KW-1185">Reference proteome</keyword>
<organism evidence="1 2">
    <name type="scientific">Sulfuriroseicoccus oceanibius</name>
    <dbReference type="NCBI Taxonomy" id="2707525"/>
    <lineage>
        <taxon>Bacteria</taxon>
        <taxon>Pseudomonadati</taxon>
        <taxon>Verrucomicrobiota</taxon>
        <taxon>Verrucomicrobiia</taxon>
        <taxon>Verrucomicrobiales</taxon>
        <taxon>Verrucomicrobiaceae</taxon>
        <taxon>Sulfuriroseicoccus</taxon>
    </lineage>
</organism>